<feature type="compositionally biased region" description="Low complexity" evidence="1">
    <location>
        <begin position="38"/>
        <end position="52"/>
    </location>
</feature>
<feature type="domain" description="PiggyBac transposable element-derived protein" evidence="2">
    <location>
        <begin position="99"/>
        <end position="446"/>
    </location>
</feature>
<dbReference type="InterPro" id="IPR029526">
    <property type="entry name" value="PGBD"/>
</dbReference>
<dbReference type="PANTHER" id="PTHR46599">
    <property type="entry name" value="PIGGYBAC TRANSPOSABLE ELEMENT-DERIVED PROTEIN 4"/>
    <property type="match status" value="1"/>
</dbReference>
<proteinExistence type="predicted"/>
<keyword evidence="4" id="KW-1185">Reference proteome</keyword>
<dbReference type="Proteomes" id="UP001148838">
    <property type="component" value="Unassembled WGS sequence"/>
</dbReference>
<organism evidence="3 4">
    <name type="scientific">Periplaneta americana</name>
    <name type="common">American cockroach</name>
    <name type="synonym">Blatta americana</name>
    <dbReference type="NCBI Taxonomy" id="6978"/>
    <lineage>
        <taxon>Eukaryota</taxon>
        <taxon>Metazoa</taxon>
        <taxon>Ecdysozoa</taxon>
        <taxon>Arthropoda</taxon>
        <taxon>Hexapoda</taxon>
        <taxon>Insecta</taxon>
        <taxon>Pterygota</taxon>
        <taxon>Neoptera</taxon>
        <taxon>Polyneoptera</taxon>
        <taxon>Dictyoptera</taxon>
        <taxon>Blattodea</taxon>
        <taxon>Blattoidea</taxon>
        <taxon>Blattidae</taxon>
        <taxon>Blattinae</taxon>
        <taxon>Periplaneta</taxon>
    </lineage>
</organism>
<dbReference type="Pfam" id="PF13843">
    <property type="entry name" value="DDE_Tnp_1_7"/>
    <property type="match status" value="1"/>
</dbReference>
<feature type="region of interest" description="Disordered" evidence="1">
    <location>
        <begin position="1"/>
        <end position="56"/>
    </location>
</feature>
<protein>
    <recommendedName>
        <fullName evidence="2">PiggyBac transposable element-derived protein domain-containing protein</fullName>
    </recommendedName>
</protein>
<feature type="compositionally biased region" description="Acidic residues" evidence="1">
    <location>
        <begin position="26"/>
        <end position="37"/>
    </location>
</feature>
<feature type="compositionally biased region" description="Acidic residues" evidence="1">
    <location>
        <begin position="1"/>
        <end position="10"/>
    </location>
</feature>
<dbReference type="PANTHER" id="PTHR46599:SF3">
    <property type="entry name" value="PIGGYBAC TRANSPOSABLE ELEMENT-DERIVED PROTEIN 4"/>
    <property type="match status" value="1"/>
</dbReference>
<evidence type="ECO:0000256" key="1">
    <source>
        <dbReference type="SAM" id="MobiDB-lite"/>
    </source>
</evidence>
<dbReference type="EMBL" id="JAJSOF020000003">
    <property type="protein sequence ID" value="KAJ4450071.1"/>
    <property type="molecule type" value="Genomic_DNA"/>
</dbReference>
<sequence>DADSTSEVEENNNCNGDNVEASNGDCDNDYNSDDNDNNGDNNNIDNSDKNSNTMSPSDTTIFWSPLSAQYQPRLKVSADRTPVILNESINRSSDYLDVWLQIFPRSLLMYIAQCTNIRLDILRREKKINIADTDHSEILLVLGVTLVMCYNRVPNFSDYWSTHSSLGNEAIKNAISRNRCQMLLSKLYFANPDKGESSSKTYYIDDVICCLKKTFQKAREDSPFQSIDESMTKFKGRSSLKQYLPMKPIKRGIKIWERCDSKTGYIYDLDVYSGKDLEEKSDQRRTLGERVVLKLVESVRRSDVTLAFDRFFTSVRLVDTIQYAAVGTCISNRRNMPKFDGKLEKGQYQHMANTSGTIAARWKDSKEVLVLSNCHRANDIQVLRKKKDGSKDNVPCPESIAFYNEIMGGVDLSDQKVGTYDFNRKSQKWWRKVFFKVLMMSVVNSWILYQETKTKRFSYWTVKRKRTSGRPTPASKLMLNVGDHLPVEGNTRRRCVRCSKLKKETRTKTLCTMCKLPLCKNCFAPYHT</sequence>
<feature type="non-terminal residue" evidence="3">
    <location>
        <position position="1"/>
    </location>
</feature>
<evidence type="ECO:0000259" key="2">
    <source>
        <dbReference type="Pfam" id="PF13843"/>
    </source>
</evidence>
<gene>
    <name evidence="3" type="ORF">ANN_01478</name>
</gene>
<comment type="caution">
    <text evidence="3">The sequence shown here is derived from an EMBL/GenBank/DDBJ whole genome shotgun (WGS) entry which is preliminary data.</text>
</comment>
<evidence type="ECO:0000313" key="3">
    <source>
        <dbReference type="EMBL" id="KAJ4450071.1"/>
    </source>
</evidence>
<reference evidence="3 4" key="1">
    <citation type="journal article" date="2022" name="Allergy">
        <title>Genome assembly and annotation of Periplaneta americana reveal a comprehensive cockroach allergen profile.</title>
        <authorList>
            <person name="Wang L."/>
            <person name="Xiong Q."/>
            <person name="Saelim N."/>
            <person name="Wang L."/>
            <person name="Nong W."/>
            <person name="Wan A.T."/>
            <person name="Shi M."/>
            <person name="Liu X."/>
            <person name="Cao Q."/>
            <person name="Hui J.H.L."/>
            <person name="Sookrung N."/>
            <person name="Leung T.F."/>
            <person name="Tungtrongchitr A."/>
            <person name="Tsui S.K.W."/>
        </authorList>
    </citation>
    <scope>NUCLEOTIDE SEQUENCE [LARGE SCALE GENOMIC DNA]</scope>
    <source>
        <strain evidence="3">PWHHKU_190912</strain>
    </source>
</reference>
<name>A0ABQ8TTN5_PERAM</name>
<evidence type="ECO:0000313" key="4">
    <source>
        <dbReference type="Proteomes" id="UP001148838"/>
    </source>
</evidence>
<accession>A0ABQ8TTN5</accession>